<evidence type="ECO:0000313" key="6">
    <source>
        <dbReference type="EMBL" id="SNB77628.1"/>
    </source>
</evidence>
<evidence type="ECO:0000256" key="1">
    <source>
        <dbReference type="ARBA" id="ARBA00009437"/>
    </source>
</evidence>
<dbReference type="EMBL" id="FYEH01000017">
    <property type="protein sequence ID" value="SNB77628.1"/>
    <property type="molecule type" value="Genomic_DNA"/>
</dbReference>
<proteinExistence type="inferred from homology"/>
<dbReference type="PROSITE" id="PS50931">
    <property type="entry name" value="HTH_LYSR"/>
    <property type="match status" value="1"/>
</dbReference>
<name>A0A212RXU7_9PROT</name>
<dbReference type="InterPro" id="IPR036388">
    <property type="entry name" value="WH-like_DNA-bd_sf"/>
</dbReference>
<dbReference type="OrthoDB" id="528082at2"/>
<organism evidence="6 7">
    <name type="scientific">Arboricoccus pini</name>
    <dbReference type="NCBI Taxonomy" id="1963835"/>
    <lineage>
        <taxon>Bacteria</taxon>
        <taxon>Pseudomonadati</taxon>
        <taxon>Pseudomonadota</taxon>
        <taxon>Alphaproteobacteria</taxon>
        <taxon>Geminicoccales</taxon>
        <taxon>Geminicoccaceae</taxon>
        <taxon>Arboricoccus</taxon>
    </lineage>
</organism>
<dbReference type="Proteomes" id="UP000197065">
    <property type="component" value="Unassembled WGS sequence"/>
</dbReference>
<dbReference type="InterPro" id="IPR000847">
    <property type="entry name" value="LysR_HTH_N"/>
</dbReference>
<dbReference type="InterPro" id="IPR036390">
    <property type="entry name" value="WH_DNA-bd_sf"/>
</dbReference>
<evidence type="ECO:0000313" key="7">
    <source>
        <dbReference type="Proteomes" id="UP000197065"/>
    </source>
</evidence>
<dbReference type="SUPFAM" id="SSF53850">
    <property type="entry name" value="Periplasmic binding protein-like II"/>
    <property type="match status" value="1"/>
</dbReference>
<feature type="domain" description="HTH lysR-type" evidence="5">
    <location>
        <begin position="1"/>
        <end position="58"/>
    </location>
</feature>
<dbReference type="GO" id="GO:0003700">
    <property type="term" value="F:DNA-binding transcription factor activity"/>
    <property type="evidence" value="ECO:0007669"/>
    <property type="project" value="InterPro"/>
</dbReference>
<dbReference type="Pfam" id="PF00126">
    <property type="entry name" value="HTH_1"/>
    <property type="match status" value="1"/>
</dbReference>
<dbReference type="Gene3D" id="3.40.190.10">
    <property type="entry name" value="Periplasmic binding protein-like II"/>
    <property type="match status" value="2"/>
</dbReference>
<gene>
    <name evidence="6" type="ORF">SAMN07250955_1175</name>
</gene>
<evidence type="ECO:0000256" key="3">
    <source>
        <dbReference type="ARBA" id="ARBA00023125"/>
    </source>
</evidence>
<dbReference type="PANTHER" id="PTHR30126">
    <property type="entry name" value="HTH-TYPE TRANSCRIPTIONAL REGULATOR"/>
    <property type="match status" value="1"/>
</dbReference>
<dbReference type="Gene3D" id="1.10.10.10">
    <property type="entry name" value="Winged helix-like DNA-binding domain superfamily/Winged helix DNA-binding domain"/>
    <property type="match status" value="1"/>
</dbReference>
<evidence type="ECO:0000256" key="2">
    <source>
        <dbReference type="ARBA" id="ARBA00023015"/>
    </source>
</evidence>
<dbReference type="PANTHER" id="PTHR30126:SF2">
    <property type="entry name" value="HTH-TYPE TRANSCRIPTIONAL REGULATOR YJIE"/>
    <property type="match status" value="1"/>
</dbReference>
<keyword evidence="2" id="KW-0805">Transcription regulation</keyword>
<dbReference type="Pfam" id="PF03466">
    <property type="entry name" value="LysR_substrate"/>
    <property type="match status" value="1"/>
</dbReference>
<sequence>MELNWLEDFLALAQTRNFSRAAEARHVTQPAFSRRIRALEAWVGTQLVERSGHGVALNAAGEYLRAQAADITRDLYQARRATLKVAGRERTALAIAATHALSFTFFPSWIRAWAPLDRLGSVNLVSDTMAACERILAAGEVDFLLCHYHQATPPLVEQTRFRSVVVGHDVLVPVMAPSDAAGPDLPGTANRPVRYLAYSSASGLGRILETAGRVSSPWLFLDKVFTSPLAAALLTMARQGNGVAWLPRSLAAEDLAVGSLVLAGGSEFAVPVDICLFCAPELKSATARSFWQTVTQDMGAREA</sequence>
<accession>A0A212RXU7</accession>
<comment type="similarity">
    <text evidence="1">Belongs to the LysR transcriptional regulatory family.</text>
</comment>
<evidence type="ECO:0000256" key="4">
    <source>
        <dbReference type="ARBA" id="ARBA00023163"/>
    </source>
</evidence>
<dbReference type="RefSeq" id="WP_088562757.1">
    <property type="nucleotide sequence ID" value="NZ_FYEH01000017.1"/>
</dbReference>
<dbReference type="CDD" id="cd05466">
    <property type="entry name" value="PBP2_LTTR_substrate"/>
    <property type="match status" value="1"/>
</dbReference>
<keyword evidence="7" id="KW-1185">Reference proteome</keyword>
<dbReference type="SUPFAM" id="SSF46785">
    <property type="entry name" value="Winged helix' DNA-binding domain"/>
    <property type="match status" value="1"/>
</dbReference>
<dbReference type="GO" id="GO:0000976">
    <property type="term" value="F:transcription cis-regulatory region binding"/>
    <property type="evidence" value="ECO:0007669"/>
    <property type="project" value="TreeGrafter"/>
</dbReference>
<protein>
    <submittedName>
        <fullName evidence="6">DNA-binding transcriptional regulator, LysR family</fullName>
    </submittedName>
</protein>
<reference evidence="6 7" key="1">
    <citation type="submission" date="2017-06" db="EMBL/GenBank/DDBJ databases">
        <authorList>
            <person name="Kim H.J."/>
            <person name="Triplett B.A."/>
        </authorList>
    </citation>
    <scope>NUCLEOTIDE SEQUENCE [LARGE SCALE GENOMIC DNA]</scope>
    <source>
        <strain evidence="6 7">B29T1</strain>
    </source>
</reference>
<keyword evidence="3 6" id="KW-0238">DNA-binding</keyword>
<dbReference type="PRINTS" id="PR00039">
    <property type="entry name" value="HTHLYSR"/>
</dbReference>
<dbReference type="InterPro" id="IPR005119">
    <property type="entry name" value="LysR_subst-bd"/>
</dbReference>
<dbReference type="AlphaFoldDB" id="A0A212RXU7"/>
<keyword evidence="4" id="KW-0804">Transcription</keyword>
<evidence type="ECO:0000259" key="5">
    <source>
        <dbReference type="PROSITE" id="PS50931"/>
    </source>
</evidence>